<comment type="caution">
    <text evidence="1">The sequence shown here is derived from an EMBL/GenBank/DDBJ whole genome shotgun (WGS) entry which is preliminary data.</text>
</comment>
<name>A0AAP0S0L1_LIQFO</name>
<dbReference type="AlphaFoldDB" id="A0AAP0S0L1"/>
<dbReference type="PANTHER" id="PTHR33156">
    <property type="entry name" value="OS02G0230000 PROTEIN"/>
    <property type="match status" value="1"/>
</dbReference>
<dbReference type="Proteomes" id="UP001415857">
    <property type="component" value="Unassembled WGS sequence"/>
</dbReference>
<evidence type="ECO:0000313" key="2">
    <source>
        <dbReference type="Proteomes" id="UP001415857"/>
    </source>
</evidence>
<evidence type="ECO:0000313" key="1">
    <source>
        <dbReference type="EMBL" id="KAK9284839.1"/>
    </source>
</evidence>
<accession>A0AAP0S0L1</accession>
<keyword evidence="2" id="KW-1185">Reference proteome</keyword>
<sequence>MAAATAARSFFRSASIRNAAAKLSSEARSARSPFRACSKPKPLSHRSSRCRAELSFCVESMLPFHTATASALMTSMLAISRRGYGWLPEAFGKLSSCFLKQKVEANFAFKSNKTAFEMPTKQRLTAVVLVWIDARFCPTAYGKISSYLVDLGGVSYVTLMHFVLHMTN</sequence>
<gene>
    <name evidence="1" type="ORF">L1049_024019</name>
</gene>
<evidence type="ECO:0008006" key="3">
    <source>
        <dbReference type="Google" id="ProtNLM"/>
    </source>
</evidence>
<proteinExistence type="predicted"/>
<reference evidence="1 2" key="1">
    <citation type="journal article" date="2024" name="Plant J.">
        <title>Genome sequences and population genomics reveal climatic adaptation and genomic divergence between two closely related sweetgum species.</title>
        <authorList>
            <person name="Xu W.Q."/>
            <person name="Ren C.Q."/>
            <person name="Zhang X.Y."/>
            <person name="Comes H.P."/>
            <person name="Liu X.H."/>
            <person name="Li Y.G."/>
            <person name="Kettle C.J."/>
            <person name="Jalonen R."/>
            <person name="Gaisberger H."/>
            <person name="Ma Y.Z."/>
            <person name="Qiu Y.X."/>
        </authorList>
    </citation>
    <scope>NUCLEOTIDE SEQUENCE [LARGE SCALE GENOMIC DNA]</scope>
    <source>
        <strain evidence="1">Hangzhou</strain>
    </source>
</reference>
<dbReference type="EMBL" id="JBBPBK010000005">
    <property type="protein sequence ID" value="KAK9284839.1"/>
    <property type="molecule type" value="Genomic_DNA"/>
</dbReference>
<dbReference type="InterPro" id="IPR043459">
    <property type="entry name" value="NFD6/NOXY2-like"/>
</dbReference>
<organism evidence="1 2">
    <name type="scientific">Liquidambar formosana</name>
    <name type="common">Formosan gum</name>
    <dbReference type="NCBI Taxonomy" id="63359"/>
    <lineage>
        <taxon>Eukaryota</taxon>
        <taxon>Viridiplantae</taxon>
        <taxon>Streptophyta</taxon>
        <taxon>Embryophyta</taxon>
        <taxon>Tracheophyta</taxon>
        <taxon>Spermatophyta</taxon>
        <taxon>Magnoliopsida</taxon>
        <taxon>eudicotyledons</taxon>
        <taxon>Gunneridae</taxon>
        <taxon>Pentapetalae</taxon>
        <taxon>Saxifragales</taxon>
        <taxon>Altingiaceae</taxon>
        <taxon>Liquidambar</taxon>
    </lineage>
</organism>
<dbReference type="PANTHER" id="PTHR33156:SF48">
    <property type="entry name" value="PROTEIN NUCLEAR FUSION DEFECTIVE 6, MITOCHONDRIAL"/>
    <property type="match status" value="1"/>
</dbReference>
<dbReference type="GO" id="GO:0005739">
    <property type="term" value="C:mitochondrion"/>
    <property type="evidence" value="ECO:0007669"/>
    <property type="project" value="TreeGrafter"/>
</dbReference>
<protein>
    <recommendedName>
        <fullName evidence="3">Protein NUCLEAR FUSION DEFECTIVE 6, chloroplastic/mitochondrial-like</fullName>
    </recommendedName>
</protein>